<proteinExistence type="predicted"/>
<dbReference type="KEGG" id="ifn:GM661_04145"/>
<dbReference type="CDD" id="cd03814">
    <property type="entry name" value="GT4-like"/>
    <property type="match status" value="1"/>
</dbReference>
<name>A0A8A7KGD9_9FIRM</name>
<protein>
    <submittedName>
        <fullName evidence="3">Glycosyltransferase</fullName>
    </submittedName>
</protein>
<dbReference type="InterPro" id="IPR028098">
    <property type="entry name" value="Glyco_trans_4-like_N"/>
</dbReference>
<evidence type="ECO:0000259" key="1">
    <source>
        <dbReference type="Pfam" id="PF00534"/>
    </source>
</evidence>
<dbReference type="PANTHER" id="PTHR45947:SF3">
    <property type="entry name" value="SULFOQUINOVOSYL TRANSFERASE SQD2"/>
    <property type="match status" value="1"/>
</dbReference>
<accession>A0A8A7KGD9</accession>
<organism evidence="3 4">
    <name type="scientific">Iocasia fonsfrigidae</name>
    <dbReference type="NCBI Taxonomy" id="2682810"/>
    <lineage>
        <taxon>Bacteria</taxon>
        <taxon>Bacillati</taxon>
        <taxon>Bacillota</taxon>
        <taxon>Clostridia</taxon>
        <taxon>Halanaerobiales</taxon>
        <taxon>Halanaerobiaceae</taxon>
        <taxon>Iocasia</taxon>
    </lineage>
</organism>
<dbReference type="InterPro" id="IPR050194">
    <property type="entry name" value="Glycosyltransferase_grp1"/>
</dbReference>
<dbReference type="PANTHER" id="PTHR45947">
    <property type="entry name" value="SULFOQUINOVOSYL TRANSFERASE SQD2"/>
    <property type="match status" value="1"/>
</dbReference>
<dbReference type="Gene3D" id="3.40.50.2000">
    <property type="entry name" value="Glycogen Phosphorylase B"/>
    <property type="match status" value="2"/>
</dbReference>
<evidence type="ECO:0000313" key="4">
    <source>
        <dbReference type="Proteomes" id="UP000665020"/>
    </source>
</evidence>
<dbReference type="SUPFAM" id="SSF53756">
    <property type="entry name" value="UDP-Glycosyltransferase/glycogen phosphorylase"/>
    <property type="match status" value="1"/>
</dbReference>
<dbReference type="AlphaFoldDB" id="A0A8A7KGD9"/>
<reference evidence="3" key="1">
    <citation type="submission" date="2019-12" db="EMBL/GenBank/DDBJ databases">
        <authorList>
            <person name="zhang j."/>
            <person name="sun C.M."/>
        </authorList>
    </citation>
    <scope>NUCLEOTIDE SEQUENCE</scope>
    <source>
        <strain evidence="3">NS-1</strain>
    </source>
</reference>
<evidence type="ECO:0000313" key="3">
    <source>
        <dbReference type="EMBL" id="QTL97224.1"/>
    </source>
</evidence>
<dbReference type="GO" id="GO:0016758">
    <property type="term" value="F:hexosyltransferase activity"/>
    <property type="evidence" value="ECO:0007669"/>
    <property type="project" value="TreeGrafter"/>
</dbReference>
<dbReference type="Proteomes" id="UP000665020">
    <property type="component" value="Chromosome"/>
</dbReference>
<keyword evidence="4" id="KW-1185">Reference proteome</keyword>
<dbReference type="Pfam" id="PF13439">
    <property type="entry name" value="Glyco_transf_4"/>
    <property type="match status" value="1"/>
</dbReference>
<dbReference type="RefSeq" id="WP_230868870.1">
    <property type="nucleotide sequence ID" value="NZ_CP046640.1"/>
</dbReference>
<dbReference type="EMBL" id="CP046640">
    <property type="protein sequence ID" value="QTL97224.1"/>
    <property type="molecule type" value="Genomic_DNA"/>
</dbReference>
<evidence type="ECO:0000259" key="2">
    <source>
        <dbReference type="Pfam" id="PF13439"/>
    </source>
</evidence>
<gene>
    <name evidence="3" type="ORF">GM661_04145</name>
</gene>
<feature type="domain" description="Glycosyltransferase subfamily 4-like N-terminal" evidence="2">
    <location>
        <begin position="14"/>
        <end position="180"/>
    </location>
</feature>
<feature type="domain" description="Glycosyl transferase family 1" evidence="1">
    <location>
        <begin position="191"/>
        <end position="352"/>
    </location>
</feature>
<sequence>MRIAIFTDTFSPQINGVTKNLDLLLEYFDNYGIEFIVLAPNVGSVSENEYEDKVVRINSFDFFLYPELKFSLPNYFKFKKILAEFQADLIHLVTPFNIGLSGLYYAKHNEIPLVASYHTNFDQYLEYYKIKFLEEAAWKYLKWFHNQALCNYCPSRDTLEQLKQRGFKNLDIWGRGIKAEFFAPSYRDLNFRKQHDLEGKIVFLYVGRLAKEKNISLLFDSFERLNKKYQDRIALIVTGDGPQARELKNTASTNIIFTGYQTGEELSKVYASTDVFAFPSVTETYGNVIIEAMSSGLPVVAIMAGGIKENLIDGYNGIACYNNDLTEFTEKLERIIRDNKLRKKLASNARKHALKQNWDDVFKRLLSSYIKIIKENKSLSNISA</sequence>
<dbReference type="Pfam" id="PF00534">
    <property type="entry name" value="Glycos_transf_1"/>
    <property type="match status" value="1"/>
</dbReference>
<dbReference type="InterPro" id="IPR001296">
    <property type="entry name" value="Glyco_trans_1"/>
</dbReference>